<comment type="similarity">
    <text evidence="4 11">Belongs to the ARPC3 family.</text>
</comment>
<evidence type="ECO:0000256" key="9">
    <source>
        <dbReference type="ARBA" id="ARBA00023273"/>
    </source>
</evidence>
<dbReference type="GO" id="GO:0005885">
    <property type="term" value="C:Arp2/3 protein complex"/>
    <property type="evidence" value="ECO:0007669"/>
    <property type="project" value="UniProtKB-UniRule"/>
</dbReference>
<reference evidence="12 13" key="1">
    <citation type="submission" date="2023-11" db="EMBL/GenBank/DDBJ databases">
        <authorList>
            <person name="Hedman E."/>
            <person name="Englund M."/>
            <person name="Stromberg M."/>
            <person name="Nyberg Akerstrom W."/>
            <person name="Nylinder S."/>
            <person name="Jareborg N."/>
            <person name="Kallberg Y."/>
            <person name="Kronander E."/>
        </authorList>
    </citation>
    <scope>NUCLEOTIDE SEQUENCE [LARGE SCALE GENOMIC DNA]</scope>
</reference>
<evidence type="ECO:0000256" key="6">
    <source>
        <dbReference type="ARBA" id="ARBA00023203"/>
    </source>
</evidence>
<comment type="subunit">
    <text evidence="11">Component of the Arp2/3 complex.</text>
</comment>
<keyword evidence="9" id="KW-0966">Cell projection</keyword>
<keyword evidence="13" id="KW-1185">Reference proteome</keyword>
<dbReference type="FunFam" id="1.10.1760.10:FF:000001">
    <property type="entry name" value="Actin-related protein 2/3 complex subunit 3"/>
    <property type="match status" value="1"/>
</dbReference>
<dbReference type="AlphaFoldDB" id="A0AAV1L7T2"/>
<evidence type="ECO:0000313" key="12">
    <source>
        <dbReference type="EMBL" id="CAK1590464.1"/>
    </source>
</evidence>
<dbReference type="GO" id="GO:0030833">
    <property type="term" value="P:regulation of actin filament polymerization"/>
    <property type="evidence" value="ECO:0007669"/>
    <property type="project" value="InterPro"/>
</dbReference>
<keyword evidence="7 11" id="KW-0206">Cytoskeleton</keyword>
<dbReference type="GO" id="GO:0042995">
    <property type="term" value="C:cell projection"/>
    <property type="evidence" value="ECO:0007669"/>
    <property type="project" value="UniProtKB-SubCell"/>
</dbReference>
<evidence type="ECO:0000313" key="13">
    <source>
        <dbReference type="Proteomes" id="UP001314205"/>
    </source>
</evidence>
<dbReference type="GO" id="GO:0034314">
    <property type="term" value="P:Arp2/3 complex-mediated actin nucleation"/>
    <property type="evidence" value="ECO:0007669"/>
    <property type="project" value="UniProtKB-UniRule"/>
</dbReference>
<dbReference type="Gene3D" id="1.10.1760.10">
    <property type="entry name" value="Actin-related protein 2/3 complex subunit 3"/>
    <property type="match status" value="1"/>
</dbReference>
<evidence type="ECO:0000256" key="2">
    <source>
        <dbReference type="ARBA" id="ARBA00004245"/>
    </source>
</evidence>
<name>A0AAV1L7T2_9NEOP</name>
<protein>
    <recommendedName>
        <fullName evidence="11">Actin-related protein 2/3 complex subunit 3</fullName>
    </recommendedName>
</protein>
<proteinExistence type="inferred from homology"/>
<organism evidence="12 13">
    <name type="scientific">Parnassius mnemosyne</name>
    <name type="common">clouded apollo</name>
    <dbReference type="NCBI Taxonomy" id="213953"/>
    <lineage>
        <taxon>Eukaryota</taxon>
        <taxon>Metazoa</taxon>
        <taxon>Ecdysozoa</taxon>
        <taxon>Arthropoda</taxon>
        <taxon>Hexapoda</taxon>
        <taxon>Insecta</taxon>
        <taxon>Pterygota</taxon>
        <taxon>Neoptera</taxon>
        <taxon>Endopterygota</taxon>
        <taxon>Lepidoptera</taxon>
        <taxon>Glossata</taxon>
        <taxon>Ditrysia</taxon>
        <taxon>Papilionoidea</taxon>
        <taxon>Papilionidae</taxon>
        <taxon>Parnassiinae</taxon>
        <taxon>Parnassini</taxon>
        <taxon>Parnassius</taxon>
        <taxon>Driopa</taxon>
    </lineage>
</organism>
<dbReference type="PIRSF" id="PIRSF016315">
    <property type="entry name" value="ARP2/3_P21-Arc"/>
    <property type="match status" value="1"/>
</dbReference>
<dbReference type="GO" id="GO:0003779">
    <property type="term" value="F:actin binding"/>
    <property type="evidence" value="ECO:0007669"/>
    <property type="project" value="UniProtKB-KW"/>
</dbReference>
<evidence type="ECO:0000256" key="8">
    <source>
        <dbReference type="ARBA" id="ARBA00023242"/>
    </source>
</evidence>
<dbReference type="Proteomes" id="UP001314205">
    <property type="component" value="Unassembled WGS sequence"/>
</dbReference>
<sequence length="194" mass="22397">MIHSVSDFCCFEFPFTMPAYHSTLVDYTQSIGNLALLPIRTTYRGPAPMNPKLELDVIDEALNYFKANVFFRFYEIKSDADRVLIYLTLYISECLKRLQKCSNKNQGQQEMYMLAISKFDIPGEPGFPLNSVYAKPSSPQEADLMRQYLQQLRHETGNRVCEKVFATEDGKPSKWWLCFAKRKFMDKSLSGPGQ</sequence>
<keyword evidence="8" id="KW-0539">Nucleus</keyword>
<evidence type="ECO:0000256" key="4">
    <source>
        <dbReference type="ARBA" id="ARBA00010856"/>
    </source>
</evidence>
<dbReference type="GO" id="GO:0005634">
    <property type="term" value="C:nucleus"/>
    <property type="evidence" value="ECO:0007669"/>
    <property type="project" value="UniProtKB-SubCell"/>
</dbReference>
<evidence type="ECO:0000256" key="7">
    <source>
        <dbReference type="ARBA" id="ARBA00023212"/>
    </source>
</evidence>
<comment type="caution">
    <text evidence="12">The sequence shown here is derived from an EMBL/GenBank/DDBJ whole genome shotgun (WGS) entry which is preliminary data.</text>
</comment>
<dbReference type="InterPro" id="IPR036753">
    <property type="entry name" value="ARPC3_sf"/>
</dbReference>
<evidence type="ECO:0000256" key="11">
    <source>
        <dbReference type="PIRNR" id="PIRNR016315"/>
    </source>
</evidence>
<dbReference type="EMBL" id="CAVLGL010000085">
    <property type="protein sequence ID" value="CAK1590464.1"/>
    <property type="molecule type" value="Genomic_DNA"/>
</dbReference>
<gene>
    <name evidence="12" type="ORF">PARMNEM_LOCUS10820</name>
</gene>
<keyword evidence="6 11" id="KW-0009">Actin-binding</keyword>
<dbReference type="InterPro" id="IPR007204">
    <property type="entry name" value="ARPC3"/>
</dbReference>
<evidence type="ECO:0000256" key="5">
    <source>
        <dbReference type="ARBA" id="ARBA00022490"/>
    </source>
</evidence>
<dbReference type="Pfam" id="PF04062">
    <property type="entry name" value="P21-Arc"/>
    <property type="match status" value="1"/>
</dbReference>
<comment type="subcellular location">
    <subcellularLocation>
        <location evidence="3">Cell projection</location>
    </subcellularLocation>
    <subcellularLocation>
        <location evidence="2 11">Cytoplasm</location>
        <location evidence="2 11">Cytoskeleton</location>
    </subcellularLocation>
    <subcellularLocation>
        <location evidence="1">Nucleus</location>
    </subcellularLocation>
</comment>
<evidence type="ECO:0000256" key="1">
    <source>
        <dbReference type="ARBA" id="ARBA00004123"/>
    </source>
</evidence>
<evidence type="ECO:0000256" key="10">
    <source>
        <dbReference type="ARBA" id="ARBA00045382"/>
    </source>
</evidence>
<comment type="function">
    <text evidence="11">Functions as component of the Arp2/3 complex which is involved in regulation of actin polymerization and together with an activating nucleation-promoting factor (NPF) mediates the formation of branched actin networks.</text>
</comment>
<dbReference type="SUPFAM" id="SSF69060">
    <property type="entry name" value="Arp2/3 complex 21 kDa subunit ARPC3"/>
    <property type="match status" value="1"/>
</dbReference>
<dbReference type="PANTHER" id="PTHR12391">
    <property type="entry name" value="ARP2/3 COMPLEX 21 KD SUBUNIT"/>
    <property type="match status" value="1"/>
</dbReference>
<evidence type="ECO:0000256" key="3">
    <source>
        <dbReference type="ARBA" id="ARBA00004316"/>
    </source>
</evidence>
<keyword evidence="5 11" id="KW-0963">Cytoplasm</keyword>
<comment type="function">
    <text evidence="10">Component of the Arp2/3 complex, a multiprotein complex that mediates actin polymerization upon stimulation by nucleation-promoting factor (NPF). The Arp2/3 complex mediates the formation of branched actin networks in the cytoplasm, providing the force for cell motility. In addition to its role in the cytoplasmic cytoskeleton, the Arp2/3 complex also promotes actin polymerization in the nucleus, thereby regulating gene transcription and repair of damaged DNA. The Arp2/3 complex promotes homologous recombination (HR) repair in response to DNA damage by promoting nuclear actin polymerization, leading to drive motility of double-strand breaks (DSBs).</text>
</comment>
<accession>A0AAV1L7T2</accession>